<gene>
    <name evidence="2" type="ORF">DI565_02835</name>
</gene>
<dbReference type="EMBL" id="QFPN01000002">
    <property type="protein sequence ID" value="PZQ17694.1"/>
    <property type="molecule type" value="Genomic_DNA"/>
</dbReference>
<proteinExistence type="predicted"/>
<keyword evidence="1" id="KW-0472">Membrane</keyword>
<evidence type="ECO:0000313" key="2">
    <source>
        <dbReference type="EMBL" id="PZQ17694.1"/>
    </source>
</evidence>
<comment type="caution">
    <text evidence="2">The sequence shown here is derived from an EMBL/GenBank/DDBJ whole genome shotgun (WGS) entry which is preliminary data.</text>
</comment>
<name>A0A2W5KP96_ANCNO</name>
<feature type="transmembrane region" description="Helical" evidence="1">
    <location>
        <begin position="77"/>
        <end position="96"/>
    </location>
</feature>
<dbReference type="Proteomes" id="UP000249577">
    <property type="component" value="Unassembled WGS sequence"/>
</dbReference>
<dbReference type="AlphaFoldDB" id="A0A2W5KP96"/>
<keyword evidence="1" id="KW-0812">Transmembrane</keyword>
<accession>A0A2W5KP96</accession>
<sequence>MKTIGWNELNAYVDRELGAADAAEVAAAIARDPSLAARVATLSRLKAETSATPQPEDVPPFAVPRASRRPRSFWRPAAIAASIALLAAVGVGAWSLRAPVADPIAATVSAERAWLAGEVQAAPASGLQVAVTQVAEGGLPDLSAADLKLVYLATDPVAEGRRGVFAGYLGPRGCRLGLWIGRSGEEGPAARDLGPVRVRTWSDGPRAYALMSRTVDLDRLTRMSVAVADLIHAGQRPDERLRLALRDAAKAGAPCVG</sequence>
<evidence type="ECO:0000313" key="3">
    <source>
        <dbReference type="Proteomes" id="UP000249577"/>
    </source>
</evidence>
<evidence type="ECO:0000256" key="1">
    <source>
        <dbReference type="SAM" id="Phobius"/>
    </source>
</evidence>
<keyword evidence="1" id="KW-1133">Transmembrane helix</keyword>
<organism evidence="2 3">
    <name type="scientific">Ancylobacter novellus</name>
    <name type="common">Thiobacillus novellus</name>
    <dbReference type="NCBI Taxonomy" id="921"/>
    <lineage>
        <taxon>Bacteria</taxon>
        <taxon>Pseudomonadati</taxon>
        <taxon>Pseudomonadota</taxon>
        <taxon>Alphaproteobacteria</taxon>
        <taxon>Hyphomicrobiales</taxon>
        <taxon>Xanthobacteraceae</taxon>
        <taxon>Ancylobacter</taxon>
    </lineage>
</organism>
<protein>
    <submittedName>
        <fullName evidence="2">Anti-sigma factor</fullName>
    </submittedName>
</protein>
<reference evidence="2 3" key="1">
    <citation type="submission" date="2017-08" db="EMBL/GenBank/DDBJ databases">
        <title>Infants hospitalized years apart are colonized by the same room-sourced microbial strains.</title>
        <authorList>
            <person name="Brooks B."/>
            <person name="Olm M.R."/>
            <person name="Firek B.A."/>
            <person name="Baker R."/>
            <person name="Thomas B.C."/>
            <person name="Morowitz M.J."/>
            <person name="Banfield J.F."/>
        </authorList>
    </citation>
    <scope>NUCLEOTIDE SEQUENCE [LARGE SCALE GENOMIC DNA]</scope>
    <source>
        <strain evidence="2">S2_005_003_R2_43</strain>
    </source>
</reference>